<dbReference type="EMBL" id="KN822979">
    <property type="protein sequence ID" value="KIO29725.1"/>
    <property type="molecule type" value="Genomic_DNA"/>
</dbReference>
<reference evidence="1 2" key="1">
    <citation type="submission" date="2014-04" db="EMBL/GenBank/DDBJ databases">
        <authorList>
            <consortium name="DOE Joint Genome Institute"/>
            <person name="Kuo A."/>
            <person name="Girlanda M."/>
            <person name="Perotto S."/>
            <person name="Kohler A."/>
            <person name="Nagy L.G."/>
            <person name="Floudas D."/>
            <person name="Copeland A."/>
            <person name="Barry K.W."/>
            <person name="Cichocki N."/>
            <person name="Veneault-Fourrey C."/>
            <person name="LaButti K."/>
            <person name="Lindquist E.A."/>
            <person name="Lipzen A."/>
            <person name="Lundell T."/>
            <person name="Morin E."/>
            <person name="Murat C."/>
            <person name="Sun H."/>
            <person name="Tunlid A."/>
            <person name="Henrissat B."/>
            <person name="Grigoriev I.V."/>
            <person name="Hibbett D.S."/>
            <person name="Martin F."/>
            <person name="Nordberg H.P."/>
            <person name="Cantor M.N."/>
            <person name="Hua S.X."/>
        </authorList>
    </citation>
    <scope>NUCLEOTIDE SEQUENCE [LARGE SCALE GENOMIC DNA]</scope>
    <source>
        <strain evidence="1 2">MUT 4182</strain>
    </source>
</reference>
<evidence type="ECO:0000313" key="1">
    <source>
        <dbReference type="EMBL" id="KIO29725.1"/>
    </source>
</evidence>
<evidence type="ECO:0000313" key="2">
    <source>
        <dbReference type="Proteomes" id="UP000054248"/>
    </source>
</evidence>
<dbReference type="HOGENOM" id="CLU_2759679_0_0_1"/>
<sequence length="70" mass="7867">MYRQCASEHTRNLLASYTPDLRYNTCMAGHHPTRTTLRFLNAKQVASGVRDSATVWTLRLGSLNGQAFPL</sequence>
<organism evidence="1 2">
    <name type="scientific">Tulasnella calospora MUT 4182</name>
    <dbReference type="NCBI Taxonomy" id="1051891"/>
    <lineage>
        <taxon>Eukaryota</taxon>
        <taxon>Fungi</taxon>
        <taxon>Dikarya</taxon>
        <taxon>Basidiomycota</taxon>
        <taxon>Agaricomycotina</taxon>
        <taxon>Agaricomycetes</taxon>
        <taxon>Cantharellales</taxon>
        <taxon>Tulasnellaceae</taxon>
        <taxon>Tulasnella</taxon>
    </lineage>
</organism>
<dbReference type="Proteomes" id="UP000054248">
    <property type="component" value="Unassembled WGS sequence"/>
</dbReference>
<dbReference type="AlphaFoldDB" id="A0A0C3QER0"/>
<reference evidence="2" key="2">
    <citation type="submission" date="2015-01" db="EMBL/GenBank/DDBJ databases">
        <title>Evolutionary Origins and Diversification of the Mycorrhizal Mutualists.</title>
        <authorList>
            <consortium name="DOE Joint Genome Institute"/>
            <consortium name="Mycorrhizal Genomics Consortium"/>
            <person name="Kohler A."/>
            <person name="Kuo A."/>
            <person name="Nagy L.G."/>
            <person name="Floudas D."/>
            <person name="Copeland A."/>
            <person name="Barry K.W."/>
            <person name="Cichocki N."/>
            <person name="Veneault-Fourrey C."/>
            <person name="LaButti K."/>
            <person name="Lindquist E.A."/>
            <person name="Lipzen A."/>
            <person name="Lundell T."/>
            <person name="Morin E."/>
            <person name="Murat C."/>
            <person name="Riley R."/>
            <person name="Ohm R."/>
            <person name="Sun H."/>
            <person name="Tunlid A."/>
            <person name="Henrissat B."/>
            <person name="Grigoriev I.V."/>
            <person name="Hibbett D.S."/>
            <person name="Martin F."/>
        </authorList>
    </citation>
    <scope>NUCLEOTIDE SEQUENCE [LARGE SCALE GENOMIC DNA]</scope>
    <source>
        <strain evidence="2">MUT 4182</strain>
    </source>
</reference>
<gene>
    <name evidence="1" type="ORF">M407DRAFT_163427</name>
</gene>
<name>A0A0C3QER0_9AGAM</name>
<proteinExistence type="predicted"/>
<keyword evidence="2" id="KW-1185">Reference proteome</keyword>
<accession>A0A0C3QER0</accession>
<protein>
    <submittedName>
        <fullName evidence="1">Uncharacterized protein</fullName>
    </submittedName>
</protein>